<gene>
    <name evidence="1" type="ORF">MAR_030677</name>
</gene>
<sequence length="358" mass="42834">MNIRCVDLNQTARFCPRRWRNEVGIYISVYDAKATDTNEVGLEHYFLMHTMELLYEEFCKVGTVNIRARFEAKKVLNDMYIERFETGIVMAVGFETMKELDDLWEYYRQEKLTPLIHEVLITSSALKAAEVKSVRLVTKLWEDEYEVCKEELEHKTNRRVDIVDRPYDIKLVRRLKKYQDVLARELSKMRDLDNEMELNRDQFMNCVRNTLSNTQNSIKTLQEYKDIAASPKARKMFHKDLLDLYFTIIEKWRMYYKIFEVEIVTPLLQIHTICENEKQTEIRRKIITMVREMQQMLEPNYDLQTVSHPEMAKKIIRREAPVFLGLLSLVPMGVDRVADIDIMIDEYSREFKMDFIKE</sequence>
<accession>A0ABY7F1N1</accession>
<reference evidence="1" key="1">
    <citation type="submission" date="2022-11" db="EMBL/GenBank/DDBJ databases">
        <title>Centuries of genome instability and evolution in soft-shell clam transmissible cancer (bioRxiv).</title>
        <authorList>
            <person name="Hart S.F.M."/>
            <person name="Yonemitsu M.A."/>
            <person name="Giersch R.M."/>
            <person name="Beal B.F."/>
            <person name="Arriagada G."/>
            <person name="Davis B.W."/>
            <person name="Ostrander E.A."/>
            <person name="Goff S.P."/>
            <person name="Metzger M.J."/>
        </authorList>
    </citation>
    <scope>NUCLEOTIDE SEQUENCE</scope>
    <source>
        <strain evidence="1">MELC-2E11</strain>
        <tissue evidence="1">Siphon/mantle</tissue>
    </source>
</reference>
<keyword evidence="2" id="KW-1185">Reference proteome</keyword>
<proteinExistence type="predicted"/>
<name>A0ABY7F1N1_MYAAR</name>
<evidence type="ECO:0000313" key="1">
    <source>
        <dbReference type="EMBL" id="WAR16083.1"/>
    </source>
</evidence>
<evidence type="ECO:0000313" key="2">
    <source>
        <dbReference type="Proteomes" id="UP001164746"/>
    </source>
</evidence>
<dbReference type="Proteomes" id="UP001164746">
    <property type="component" value="Chromosome 10"/>
</dbReference>
<organism evidence="1 2">
    <name type="scientific">Mya arenaria</name>
    <name type="common">Soft-shell clam</name>
    <dbReference type="NCBI Taxonomy" id="6604"/>
    <lineage>
        <taxon>Eukaryota</taxon>
        <taxon>Metazoa</taxon>
        <taxon>Spiralia</taxon>
        <taxon>Lophotrochozoa</taxon>
        <taxon>Mollusca</taxon>
        <taxon>Bivalvia</taxon>
        <taxon>Autobranchia</taxon>
        <taxon>Heteroconchia</taxon>
        <taxon>Euheterodonta</taxon>
        <taxon>Imparidentia</taxon>
        <taxon>Neoheterodontei</taxon>
        <taxon>Myida</taxon>
        <taxon>Myoidea</taxon>
        <taxon>Myidae</taxon>
        <taxon>Mya</taxon>
    </lineage>
</organism>
<protein>
    <submittedName>
        <fullName evidence="1">Uncharacterized protein</fullName>
    </submittedName>
</protein>
<dbReference type="EMBL" id="CP111021">
    <property type="protein sequence ID" value="WAR16083.1"/>
    <property type="molecule type" value="Genomic_DNA"/>
</dbReference>